<protein>
    <recommendedName>
        <fullName evidence="4">Group-specific protein</fullName>
    </recommendedName>
</protein>
<comment type="caution">
    <text evidence="2">The sequence shown here is derived from an EMBL/GenBank/DDBJ whole genome shotgun (WGS) entry which is preliminary data.</text>
</comment>
<keyword evidence="1" id="KW-0732">Signal</keyword>
<dbReference type="RefSeq" id="WP_205187930.1">
    <property type="nucleotide sequence ID" value="NZ_JAFBFC010000004.1"/>
</dbReference>
<accession>A0ABS2QXM9</accession>
<evidence type="ECO:0000313" key="3">
    <source>
        <dbReference type="Proteomes" id="UP000809829"/>
    </source>
</evidence>
<evidence type="ECO:0000313" key="2">
    <source>
        <dbReference type="EMBL" id="MBM7703938.1"/>
    </source>
</evidence>
<proteinExistence type="predicted"/>
<gene>
    <name evidence="2" type="ORF">JOC83_002787</name>
</gene>
<evidence type="ECO:0008006" key="4">
    <source>
        <dbReference type="Google" id="ProtNLM"/>
    </source>
</evidence>
<name>A0ABS2QXM9_9BACI</name>
<keyword evidence="3" id="KW-1185">Reference proteome</keyword>
<sequence length="135" mass="15021">MIKKISIALLLMLFISSAAEAQTPKVEVFNIDKGKVEKSVTMTPVLQDEAQKSVKSMTGIFKKVSPIPKTGYLVKVPLDPAVPVKATGIDVLTSEVIIVISEEQKPILMIFDNENRAFFFEFSHDITKLKKELNL</sequence>
<organism evidence="2 3">
    <name type="scientific">Priestia iocasae</name>
    <dbReference type="NCBI Taxonomy" id="2291674"/>
    <lineage>
        <taxon>Bacteria</taxon>
        <taxon>Bacillati</taxon>
        <taxon>Bacillota</taxon>
        <taxon>Bacilli</taxon>
        <taxon>Bacillales</taxon>
        <taxon>Bacillaceae</taxon>
        <taxon>Priestia</taxon>
    </lineage>
</organism>
<dbReference type="Proteomes" id="UP000809829">
    <property type="component" value="Unassembled WGS sequence"/>
</dbReference>
<evidence type="ECO:0000256" key="1">
    <source>
        <dbReference type="SAM" id="SignalP"/>
    </source>
</evidence>
<feature type="signal peptide" evidence="1">
    <location>
        <begin position="1"/>
        <end position="21"/>
    </location>
</feature>
<dbReference type="EMBL" id="JAFBFC010000004">
    <property type="protein sequence ID" value="MBM7703938.1"/>
    <property type="molecule type" value="Genomic_DNA"/>
</dbReference>
<feature type="chain" id="PRO_5045480962" description="Group-specific protein" evidence="1">
    <location>
        <begin position="22"/>
        <end position="135"/>
    </location>
</feature>
<reference evidence="2 3" key="1">
    <citation type="submission" date="2021-01" db="EMBL/GenBank/DDBJ databases">
        <title>Genomic Encyclopedia of Type Strains, Phase IV (KMG-IV): sequencing the most valuable type-strain genomes for metagenomic binning, comparative biology and taxonomic classification.</title>
        <authorList>
            <person name="Goeker M."/>
        </authorList>
    </citation>
    <scope>NUCLEOTIDE SEQUENCE [LARGE SCALE GENOMIC DNA]</scope>
    <source>
        <strain evidence="2 3">DSM 104297</strain>
    </source>
</reference>